<sequence length="620" mass="72254">MLQGIKISESLKAVYDIPNELGLITNLNQLNTIVGANNTGKSRFLRTVFSGSNHIKFIYEIDESIFKNSVRLIRDIFQVIKVLDGHSIKYIHRQEFEKALNDIDGNQNSLDQITILHNFIKNLEQNQFEVIFEGKRHLLIRNLSNISSQKNNLTAILESLGIENEKVKRIYIPILRGLRPIAKEEKNFSKDDIYSKRTRHDYFQNSTPNGDVFSGLSIYENVKSLLLGDENERNEIKEFESFLSENVFKDKINLIPKYNDDVLHIKIGEESQFPIYRLGDGLQTLIIILFPIFLNRKERHIIFIEEPETHLHPKWQRLLFRAMSLFSEHTYFISTHSSIFINSPQNSIFIVSKNNGKTQINFSDIKTEKVDVLKELGYKPNDLFQTNYLLWVEGPSDKIYLNYLIKKLDENLVEEEDYSIMFYGGSSYKHFLENNGDFSLDFIESLNQNYALIMDSDRSKATEPYNKKKKKLKGVFEENNAFFWLTRLREIENYIPFDDFEKAVKDAHKIKNIQIDKSDFGDRCQFIDLDAKPNYKPSIKLSNDLFQKIQKNKNGKLTGIDGKELRKEIENAIQKTAKTVRKIDKLKVAEKLVRNGFSVEDSEINKKLQQLVLDIKKANS</sequence>
<comment type="caution">
    <text evidence="3">The sequence shown here is derived from an EMBL/GenBank/DDBJ whole genome shotgun (WGS) entry which is preliminary data.</text>
</comment>
<protein>
    <submittedName>
        <fullName evidence="3">ATP-binding protein</fullName>
    </submittedName>
</protein>
<evidence type="ECO:0000313" key="3">
    <source>
        <dbReference type="EMBL" id="MCG9970779.1"/>
    </source>
</evidence>
<evidence type="ECO:0000259" key="2">
    <source>
        <dbReference type="Pfam" id="PF20469"/>
    </source>
</evidence>
<gene>
    <name evidence="3" type="ORF">LU635_03945</name>
</gene>
<dbReference type="EMBL" id="JAJSON010000012">
    <property type="protein sequence ID" value="MCG9970779.1"/>
    <property type="molecule type" value="Genomic_DNA"/>
</dbReference>
<organism evidence="3 4">
    <name type="scientific">Christiangramia crocea</name>
    <dbReference type="NCBI Taxonomy" id="2904124"/>
    <lineage>
        <taxon>Bacteria</taxon>
        <taxon>Pseudomonadati</taxon>
        <taxon>Bacteroidota</taxon>
        <taxon>Flavobacteriia</taxon>
        <taxon>Flavobacteriales</taxon>
        <taxon>Flavobacteriaceae</taxon>
        <taxon>Christiangramia</taxon>
    </lineage>
</organism>
<dbReference type="InterPro" id="IPR041685">
    <property type="entry name" value="AAA_GajA/Old/RecF-like"/>
</dbReference>
<name>A0A9X1UUZ6_9FLAO</name>
<dbReference type="Pfam" id="PF20469">
    <property type="entry name" value="OLD-like_TOPRIM"/>
    <property type="match status" value="1"/>
</dbReference>
<keyword evidence="4" id="KW-1185">Reference proteome</keyword>
<dbReference type="PANTHER" id="PTHR43581">
    <property type="entry name" value="ATP/GTP PHOSPHATASE"/>
    <property type="match status" value="1"/>
</dbReference>
<keyword evidence="3" id="KW-0547">Nucleotide-binding</keyword>
<dbReference type="RefSeq" id="WP_240096403.1">
    <property type="nucleotide sequence ID" value="NZ_JAJSON010000012.1"/>
</dbReference>
<evidence type="ECO:0000313" key="4">
    <source>
        <dbReference type="Proteomes" id="UP001139344"/>
    </source>
</evidence>
<reference evidence="3" key="1">
    <citation type="submission" date="2021-12" db="EMBL/GenBank/DDBJ databases">
        <title>Description of Gramella crocea sp. nov., a new bacterium isolated from activated sludge.</title>
        <authorList>
            <person name="Zhang X."/>
        </authorList>
    </citation>
    <scope>NUCLEOTIDE SEQUENCE</scope>
    <source>
        <strain evidence="3">YB25</strain>
    </source>
</reference>
<dbReference type="GO" id="GO:0005524">
    <property type="term" value="F:ATP binding"/>
    <property type="evidence" value="ECO:0007669"/>
    <property type="project" value="UniProtKB-KW"/>
</dbReference>
<dbReference type="Pfam" id="PF13175">
    <property type="entry name" value="AAA_15"/>
    <property type="match status" value="1"/>
</dbReference>
<dbReference type="InterPro" id="IPR027417">
    <property type="entry name" value="P-loop_NTPase"/>
</dbReference>
<dbReference type="InterPro" id="IPR034139">
    <property type="entry name" value="TOPRIM_OLD"/>
</dbReference>
<dbReference type="AlphaFoldDB" id="A0A9X1UUZ6"/>
<dbReference type="Gene3D" id="3.40.50.300">
    <property type="entry name" value="P-loop containing nucleotide triphosphate hydrolases"/>
    <property type="match status" value="1"/>
</dbReference>
<keyword evidence="3" id="KW-0067">ATP-binding</keyword>
<feature type="domain" description="Endonuclease GajA/Old nuclease/RecF-like AAA" evidence="1">
    <location>
        <begin position="27"/>
        <end position="341"/>
    </location>
</feature>
<dbReference type="PANTHER" id="PTHR43581:SF4">
    <property type="entry name" value="ATP_GTP PHOSPHATASE"/>
    <property type="match status" value="1"/>
</dbReference>
<dbReference type="Proteomes" id="UP001139344">
    <property type="component" value="Unassembled WGS sequence"/>
</dbReference>
<feature type="domain" description="OLD protein-like TOPRIM" evidence="2">
    <location>
        <begin position="390"/>
        <end position="457"/>
    </location>
</feature>
<evidence type="ECO:0000259" key="1">
    <source>
        <dbReference type="Pfam" id="PF13175"/>
    </source>
</evidence>
<dbReference type="SUPFAM" id="SSF52540">
    <property type="entry name" value="P-loop containing nucleoside triphosphate hydrolases"/>
    <property type="match status" value="1"/>
</dbReference>
<proteinExistence type="predicted"/>
<accession>A0A9X1UUZ6</accession>
<dbReference type="InterPro" id="IPR051396">
    <property type="entry name" value="Bact_Antivir_Def_Nuclease"/>
</dbReference>